<evidence type="ECO:0000256" key="1">
    <source>
        <dbReference type="SAM" id="MobiDB-lite"/>
    </source>
</evidence>
<dbReference type="AlphaFoldDB" id="A0A9C6XRS1"/>
<sequence>MSQKLCQSTLCYVDQLCLEQILIIAYIPSTLFIKMLGWISQDTEPTVPLWRRPNGAGPGDKISLASSWRAKKMENPTTAPEANKSNVNVNCVQWHLQLLPRLRAEMEQMGLLSPLLWVPVDTVADVCYEKMFDMLCFAPTDWDALIGSLATLTRNVFMSKLTYGEAIKSLQISRDLLSGSTEPLVQKYWTPLKHLVDVTWVLLSCLHFARSVATVLPGVRGGVASTINMTPEEQSALAASKSVTLQLCHYAQWPSLLNERGPLFLGALEAAGLALKLHPLEGVWVSLYARCLSYRHPDKAVLMHGAVRLSRTPFTVVELANVLAVSSNSKAVDLAAKLITCAVEEWPTNIYVNSSYVTLLLNSNCRSLLSLETAQECLRRARVLAPNSPLLSGHYWSLHDIQRTGGFLSPILEEGDEDVFAQGFVGWDAEKEARLRSISAKLPAPRPGGASRPRPTGPGSSEQQEAQQQPGGRRYQQAPRKNSFRNAASTGSNSIQQEPAHTRRVKPRLHTSAVDQGSSPSTSLYKFKLSRPNGRWQYKTTPKPRINIRRQDGDGVTPAPQSLPQQEIGTSFSTSVSSSSSSPNAVNPEQGDIEPAASSDPDAPEQDAAAEDAVDPQPAQPQQETIKVSISTPADFRDTYYEVATIRSPYTFQVGQNKNTRFITVTSTFERTLEPTTTVEAIQPTLSPSEPLTENILASTTATAYDKRLALEAATLDTLPPIHLASDQATPPLLTETETFSTTQVLLKTHILPVVRGPQNTTLYTLVQTYSVTRLVTAIKTLPPMEVYQFVPSRTLTDLNTRLDEAGSELHLELDFGDDGNGEDNDDDENPAAVMARIAPDLDLASQTSARSSTRPTWIGTGPRRLTTAAWRAWRPGPGSFSGNGSPSNGVHGQGPTEAPGTTPPPTTPNPALSNEQLQQLALLRFLNPQAAAALNPQVITTSKPVFRVETLYESHVIPVFNGLVTSLSTLSRPVSTVTRTEYELATSTALPPPQALQPQGFPAFPPLPQANQYHVTSSPLVTQTMVTQTESKVLKLTFGAKTAYTTLFSTRVVPTLLTTYLTANVPVQPTAAPFPGYYPSPCPSYPYVG</sequence>
<dbReference type="OrthoDB" id="6430068at2759"/>
<evidence type="ECO:0000313" key="3">
    <source>
        <dbReference type="RefSeq" id="XP_052128638.1"/>
    </source>
</evidence>
<feature type="region of interest" description="Disordered" evidence="1">
    <location>
        <begin position="873"/>
        <end position="913"/>
    </location>
</feature>
<feature type="region of interest" description="Disordered" evidence="1">
    <location>
        <begin position="439"/>
        <end position="631"/>
    </location>
</feature>
<name>A0A9C6XRS1_FRAOC</name>
<dbReference type="PANTHER" id="PTHR39072">
    <property type="entry name" value="RE48511P"/>
    <property type="match status" value="1"/>
</dbReference>
<feature type="compositionally biased region" description="Low complexity" evidence="1">
    <location>
        <begin position="570"/>
        <end position="582"/>
    </location>
</feature>
<dbReference type="GeneID" id="113215236"/>
<feature type="compositionally biased region" description="Polar residues" evidence="1">
    <location>
        <begin position="513"/>
        <end position="524"/>
    </location>
</feature>
<keyword evidence="2" id="KW-1185">Reference proteome</keyword>
<gene>
    <name evidence="3" type="primary">LOC113215236</name>
</gene>
<proteinExistence type="predicted"/>
<accession>A0A9C6XRS1</accession>
<dbReference type="Proteomes" id="UP000504606">
    <property type="component" value="Unplaced"/>
</dbReference>
<organism evidence="2 3">
    <name type="scientific">Frankliniella occidentalis</name>
    <name type="common">Western flower thrips</name>
    <name type="synonym">Euthrips occidentalis</name>
    <dbReference type="NCBI Taxonomy" id="133901"/>
    <lineage>
        <taxon>Eukaryota</taxon>
        <taxon>Metazoa</taxon>
        <taxon>Ecdysozoa</taxon>
        <taxon>Arthropoda</taxon>
        <taxon>Hexapoda</taxon>
        <taxon>Insecta</taxon>
        <taxon>Pterygota</taxon>
        <taxon>Neoptera</taxon>
        <taxon>Paraneoptera</taxon>
        <taxon>Thysanoptera</taxon>
        <taxon>Terebrantia</taxon>
        <taxon>Thripoidea</taxon>
        <taxon>Thripidae</taxon>
        <taxon>Frankliniella</taxon>
    </lineage>
</organism>
<evidence type="ECO:0000313" key="2">
    <source>
        <dbReference type="Proteomes" id="UP000504606"/>
    </source>
</evidence>
<dbReference type="KEGG" id="foc:113215236"/>
<dbReference type="PANTHER" id="PTHR39072:SF3">
    <property type="entry name" value="RE48511P"/>
    <property type="match status" value="1"/>
</dbReference>
<feature type="compositionally biased region" description="Low complexity" evidence="1">
    <location>
        <begin position="873"/>
        <end position="901"/>
    </location>
</feature>
<feature type="compositionally biased region" description="Polar residues" evidence="1">
    <location>
        <begin position="484"/>
        <end position="499"/>
    </location>
</feature>
<reference evidence="3" key="1">
    <citation type="submission" date="2025-08" db="UniProtKB">
        <authorList>
            <consortium name="RefSeq"/>
        </authorList>
    </citation>
    <scope>IDENTIFICATION</scope>
    <source>
        <tissue evidence="3">Whole organism</tissue>
    </source>
</reference>
<feature type="compositionally biased region" description="Polar residues" evidence="1">
    <location>
        <begin position="559"/>
        <end position="569"/>
    </location>
</feature>
<protein>
    <submittedName>
        <fullName evidence="3">Mucin-5AC-like</fullName>
    </submittedName>
</protein>
<feature type="compositionally biased region" description="Low complexity" evidence="1">
    <location>
        <begin position="447"/>
        <end position="461"/>
    </location>
</feature>
<feature type="compositionally biased region" description="Low complexity" evidence="1">
    <location>
        <begin position="615"/>
        <end position="624"/>
    </location>
</feature>
<dbReference type="RefSeq" id="XP_052128638.1">
    <property type="nucleotide sequence ID" value="XM_052272678.1"/>
</dbReference>
<feature type="compositionally biased region" description="Acidic residues" evidence="1">
    <location>
        <begin position="602"/>
        <end position="614"/>
    </location>
</feature>